<sequence length="67" mass="7282">SNVSDVDAAGLQLICSAHKSARTSGIELTIAAATDDLWDHVERSGLVHSRGCPKDFEPCLWSRDNEE</sequence>
<dbReference type="AlphaFoldDB" id="A0A0F9MC20"/>
<dbReference type="Gene3D" id="3.30.750.24">
    <property type="entry name" value="STAS domain"/>
    <property type="match status" value="1"/>
</dbReference>
<dbReference type="InterPro" id="IPR036513">
    <property type="entry name" value="STAS_dom_sf"/>
</dbReference>
<comment type="caution">
    <text evidence="2">The sequence shown here is derived from an EMBL/GenBank/DDBJ whole genome shotgun (WGS) entry which is preliminary data.</text>
</comment>
<proteinExistence type="predicted"/>
<feature type="non-terminal residue" evidence="2">
    <location>
        <position position="1"/>
    </location>
</feature>
<dbReference type="PROSITE" id="PS50801">
    <property type="entry name" value="STAS"/>
    <property type="match status" value="1"/>
</dbReference>
<reference evidence="2" key="1">
    <citation type="journal article" date="2015" name="Nature">
        <title>Complex archaea that bridge the gap between prokaryotes and eukaryotes.</title>
        <authorList>
            <person name="Spang A."/>
            <person name="Saw J.H."/>
            <person name="Jorgensen S.L."/>
            <person name="Zaremba-Niedzwiedzka K."/>
            <person name="Martijn J."/>
            <person name="Lind A.E."/>
            <person name="van Eijk R."/>
            <person name="Schleper C."/>
            <person name="Guy L."/>
            <person name="Ettema T.J."/>
        </authorList>
    </citation>
    <scope>NUCLEOTIDE SEQUENCE</scope>
</reference>
<gene>
    <name evidence="2" type="ORF">LCGC14_1173510</name>
</gene>
<evidence type="ECO:0000313" key="2">
    <source>
        <dbReference type="EMBL" id="KKM96891.1"/>
    </source>
</evidence>
<name>A0A0F9MC20_9ZZZZ</name>
<dbReference type="InterPro" id="IPR002645">
    <property type="entry name" value="STAS_dom"/>
</dbReference>
<organism evidence="2">
    <name type="scientific">marine sediment metagenome</name>
    <dbReference type="NCBI Taxonomy" id="412755"/>
    <lineage>
        <taxon>unclassified sequences</taxon>
        <taxon>metagenomes</taxon>
        <taxon>ecological metagenomes</taxon>
    </lineage>
</organism>
<protein>
    <recommendedName>
        <fullName evidence="1">STAS domain-containing protein</fullName>
    </recommendedName>
</protein>
<evidence type="ECO:0000259" key="1">
    <source>
        <dbReference type="PROSITE" id="PS50801"/>
    </source>
</evidence>
<dbReference type="EMBL" id="LAZR01005820">
    <property type="protein sequence ID" value="KKM96891.1"/>
    <property type="molecule type" value="Genomic_DNA"/>
</dbReference>
<feature type="domain" description="STAS" evidence="1">
    <location>
        <begin position="1"/>
        <end position="46"/>
    </location>
</feature>
<dbReference type="SUPFAM" id="SSF52091">
    <property type="entry name" value="SpoIIaa-like"/>
    <property type="match status" value="1"/>
</dbReference>
<dbReference type="Pfam" id="PF01740">
    <property type="entry name" value="STAS"/>
    <property type="match status" value="1"/>
</dbReference>
<accession>A0A0F9MC20</accession>